<evidence type="ECO:0000313" key="1">
    <source>
        <dbReference type="EMBL" id="KAH9427019.1"/>
    </source>
</evidence>
<reference evidence="1 2" key="2">
    <citation type="journal article" date="2022" name="Mol. Biol. Evol.">
        <title>Comparative Genomics Reveals Insights into the Divergent Evolution of Astigmatic Mites and Household Pest Adaptations.</title>
        <authorList>
            <person name="Xiong Q."/>
            <person name="Wan A.T."/>
            <person name="Liu X."/>
            <person name="Fung C.S."/>
            <person name="Xiao X."/>
            <person name="Malainual N."/>
            <person name="Hou J."/>
            <person name="Wang L."/>
            <person name="Wang M."/>
            <person name="Yang K.Y."/>
            <person name="Cui Y."/>
            <person name="Leung E.L."/>
            <person name="Nong W."/>
            <person name="Shin S.K."/>
            <person name="Au S.W."/>
            <person name="Jeong K.Y."/>
            <person name="Chew F.T."/>
            <person name="Hui J.H."/>
            <person name="Leung T.F."/>
            <person name="Tungtrongchitr A."/>
            <person name="Zhong N."/>
            <person name="Liu Z."/>
            <person name="Tsui S.K."/>
        </authorList>
    </citation>
    <scope>NUCLEOTIDE SEQUENCE [LARGE SCALE GENOMIC DNA]</scope>
    <source>
        <strain evidence="1">Derp</strain>
    </source>
</reference>
<protein>
    <submittedName>
        <fullName evidence="1">Uncharacterized protein</fullName>
    </submittedName>
</protein>
<sequence>DEEFPTEITDKVFYYNDLLERYIRSLKSSDFGFMVPSIRFSNVIPLDVSTRSMDCTKHISIPEEHETESNDDVDFMKEAEEIVGGADLAMNCLSYHPDFGEFMIMNTNDNVVTDFSRIGSRENSK</sequence>
<dbReference type="Proteomes" id="UP000887458">
    <property type="component" value="Unassembled WGS sequence"/>
</dbReference>
<accession>A0ABQ8JWS8</accession>
<proteinExistence type="predicted"/>
<reference evidence="1 2" key="1">
    <citation type="journal article" date="2018" name="J. Allergy Clin. Immunol.">
        <title>High-quality assembly of Dermatophagoides pteronyssinus genome and transcriptome reveals a wide range of novel allergens.</title>
        <authorList>
            <person name="Liu X.Y."/>
            <person name="Yang K.Y."/>
            <person name="Wang M.Q."/>
            <person name="Kwok J.S."/>
            <person name="Zeng X."/>
            <person name="Yang Z."/>
            <person name="Xiao X.J."/>
            <person name="Lau C.P."/>
            <person name="Li Y."/>
            <person name="Huang Z.M."/>
            <person name="Ba J.G."/>
            <person name="Yim A.K."/>
            <person name="Ouyang C.Y."/>
            <person name="Ngai S.M."/>
            <person name="Chan T.F."/>
            <person name="Leung E.L."/>
            <person name="Liu L."/>
            <person name="Liu Z.G."/>
            <person name="Tsui S.K."/>
        </authorList>
    </citation>
    <scope>NUCLEOTIDE SEQUENCE [LARGE SCALE GENOMIC DNA]</scope>
    <source>
        <strain evidence="1">Derp</strain>
    </source>
</reference>
<organism evidence="1 2">
    <name type="scientific">Dermatophagoides pteronyssinus</name>
    <name type="common">European house dust mite</name>
    <dbReference type="NCBI Taxonomy" id="6956"/>
    <lineage>
        <taxon>Eukaryota</taxon>
        <taxon>Metazoa</taxon>
        <taxon>Ecdysozoa</taxon>
        <taxon>Arthropoda</taxon>
        <taxon>Chelicerata</taxon>
        <taxon>Arachnida</taxon>
        <taxon>Acari</taxon>
        <taxon>Acariformes</taxon>
        <taxon>Sarcoptiformes</taxon>
        <taxon>Astigmata</taxon>
        <taxon>Psoroptidia</taxon>
        <taxon>Analgoidea</taxon>
        <taxon>Pyroglyphidae</taxon>
        <taxon>Dermatophagoidinae</taxon>
        <taxon>Dermatophagoides</taxon>
    </lineage>
</organism>
<keyword evidence="2" id="KW-1185">Reference proteome</keyword>
<comment type="caution">
    <text evidence="1">The sequence shown here is derived from an EMBL/GenBank/DDBJ whole genome shotgun (WGS) entry which is preliminary data.</text>
</comment>
<feature type="non-terminal residue" evidence="1">
    <location>
        <position position="1"/>
    </location>
</feature>
<gene>
    <name evidence="1" type="ORF">DERP_015454</name>
</gene>
<dbReference type="EMBL" id="NJHN03000003">
    <property type="protein sequence ID" value="KAH9427019.1"/>
    <property type="molecule type" value="Genomic_DNA"/>
</dbReference>
<name>A0ABQ8JWS8_DERPT</name>
<feature type="non-terminal residue" evidence="1">
    <location>
        <position position="125"/>
    </location>
</feature>
<evidence type="ECO:0000313" key="2">
    <source>
        <dbReference type="Proteomes" id="UP000887458"/>
    </source>
</evidence>